<name>A0A139N0R3_STRCR</name>
<reference evidence="1 2" key="1">
    <citation type="submission" date="2016-01" db="EMBL/GenBank/DDBJ databases">
        <title>Highly variable Streptococcus oralis are common among viridans streptococci isolated from primates.</title>
        <authorList>
            <person name="Denapaite D."/>
            <person name="Rieger M."/>
            <person name="Koendgen S."/>
            <person name="Brueckner R."/>
            <person name="Ochigava I."/>
            <person name="Kappeler P."/>
            <person name="Maetz-Rensing K."/>
            <person name="Leendertz F."/>
            <person name="Hakenbeck R."/>
        </authorList>
    </citation>
    <scope>NUCLEOTIDE SEQUENCE [LARGE SCALE GENOMIC DNA]</scope>
    <source>
        <strain evidence="1 2">DD08</strain>
    </source>
</reference>
<evidence type="ECO:0000313" key="2">
    <source>
        <dbReference type="Proteomes" id="UP000070377"/>
    </source>
</evidence>
<comment type="caution">
    <text evidence="1">The sequence shown here is derived from an EMBL/GenBank/DDBJ whole genome shotgun (WGS) entry which is preliminary data.</text>
</comment>
<sequence length="122" mass="14284">MIDRSYLPFQSAREYQDTGMQKWMGFFLFEHTTALVDDTNRMTYHTHLSPEQKLLLLSQLYSNQINAQIIAQEKNELKIYTGTIPTITPQYILIKTTEGHKRILLEDITTIELLEDILYESA</sequence>
<proteinExistence type="predicted"/>
<dbReference type="RefSeq" id="WP_061422852.1">
    <property type="nucleotide sequence ID" value="NZ_KQ969062.1"/>
</dbReference>
<dbReference type="EMBL" id="LQRD01000044">
    <property type="protein sequence ID" value="KXT69580.1"/>
    <property type="molecule type" value="Genomic_DNA"/>
</dbReference>
<dbReference type="PATRIC" id="fig|45634.12.peg.1276"/>
<organism evidence="1 2">
    <name type="scientific">Streptococcus cristatus</name>
    <dbReference type="NCBI Taxonomy" id="45634"/>
    <lineage>
        <taxon>Bacteria</taxon>
        <taxon>Bacillati</taxon>
        <taxon>Bacillota</taxon>
        <taxon>Bacilli</taxon>
        <taxon>Lactobacillales</taxon>
        <taxon>Streptococcaceae</taxon>
        <taxon>Streptococcus</taxon>
    </lineage>
</organism>
<evidence type="ECO:0008006" key="3">
    <source>
        <dbReference type="Google" id="ProtNLM"/>
    </source>
</evidence>
<dbReference type="Proteomes" id="UP000070377">
    <property type="component" value="Unassembled WGS sequence"/>
</dbReference>
<protein>
    <recommendedName>
        <fullName evidence="3">YolD-like protein</fullName>
    </recommendedName>
</protein>
<dbReference type="STRING" id="45634.SCRDD08_01225"/>
<evidence type="ECO:0000313" key="1">
    <source>
        <dbReference type="EMBL" id="KXT69580.1"/>
    </source>
</evidence>
<accession>A0A139N0R3</accession>
<gene>
    <name evidence="1" type="ORF">SCRDD08_01225</name>
</gene>
<dbReference type="AlphaFoldDB" id="A0A139N0R3"/>